<name>T1BN66_9ZZZZ</name>
<dbReference type="EMBL" id="AUZY01003288">
    <property type="protein sequence ID" value="EQD70038.1"/>
    <property type="molecule type" value="Genomic_DNA"/>
</dbReference>
<reference evidence="1" key="2">
    <citation type="journal article" date="2014" name="ISME J.">
        <title>Microbial stratification in low pH oxic and suboxic macroscopic growths along an acid mine drainage.</title>
        <authorList>
            <person name="Mendez-Garcia C."/>
            <person name="Mesa V."/>
            <person name="Sprenger R.R."/>
            <person name="Richter M."/>
            <person name="Diez M.S."/>
            <person name="Solano J."/>
            <person name="Bargiela R."/>
            <person name="Golyshina O.V."/>
            <person name="Manteca A."/>
            <person name="Ramos J.L."/>
            <person name="Gallego J.R."/>
            <person name="Llorente I."/>
            <person name="Martins Dos Santos V.A."/>
            <person name="Jensen O.N."/>
            <person name="Pelaez A.I."/>
            <person name="Sanchez J."/>
            <person name="Ferrer M."/>
        </authorList>
    </citation>
    <scope>NUCLEOTIDE SEQUENCE</scope>
</reference>
<sequence>MFSTHDVTLLDQDLLRRDQVWFIEKDAQAGSRLYPLLDYSPRKGEALERGYLKGRYGAVPLTGALES</sequence>
<evidence type="ECO:0000313" key="1">
    <source>
        <dbReference type="EMBL" id="EQD70038.1"/>
    </source>
</evidence>
<accession>T1BN66</accession>
<reference evidence="1" key="1">
    <citation type="submission" date="2013-08" db="EMBL/GenBank/DDBJ databases">
        <authorList>
            <person name="Mendez C."/>
            <person name="Richter M."/>
            <person name="Ferrer M."/>
            <person name="Sanchez J."/>
        </authorList>
    </citation>
    <scope>NUCLEOTIDE SEQUENCE</scope>
</reference>
<comment type="caution">
    <text evidence="1">The sequence shown here is derived from an EMBL/GenBank/DDBJ whole genome shotgun (WGS) entry which is preliminary data.</text>
</comment>
<gene>
    <name evidence="1" type="ORF">B1B_05207</name>
</gene>
<organism evidence="1">
    <name type="scientific">mine drainage metagenome</name>
    <dbReference type="NCBI Taxonomy" id="410659"/>
    <lineage>
        <taxon>unclassified sequences</taxon>
        <taxon>metagenomes</taxon>
        <taxon>ecological metagenomes</taxon>
    </lineage>
</organism>
<proteinExistence type="predicted"/>
<protein>
    <submittedName>
        <fullName evidence="1">Uncharacterized protein</fullName>
    </submittedName>
</protein>
<dbReference type="AlphaFoldDB" id="T1BN66"/>